<keyword evidence="12" id="KW-0072">Autophagy</keyword>
<dbReference type="Pfam" id="PF09451">
    <property type="entry name" value="ATG27"/>
    <property type="match status" value="1"/>
</dbReference>
<evidence type="ECO:0000259" key="20">
    <source>
        <dbReference type="PROSITE" id="PS51914"/>
    </source>
</evidence>
<feature type="chain" id="PRO_5013278829" description="Autophagy-related protein 27" evidence="19">
    <location>
        <begin position="27"/>
        <end position="262"/>
    </location>
</feature>
<feature type="domain" description="MRH" evidence="20">
    <location>
        <begin position="35"/>
        <end position="182"/>
    </location>
</feature>
<evidence type="ECO:0000256" key="1">
    <source>
        <dbReference type="ARBA" id="ARBA00004304"/>
    </source>
</evidence>
<evidence type="ECO:0000256" key="15">
    <source>
        <dbReference type="ARBA" id="ARBA00023136"/>
    </source>
</evidence>
<keyword evidence="22" id="KW-1185">Reference proteome</keyword>
<dbReference type="GO" id="GO:0000139">
    <property type="term" value="C:Golgi membrane"/>
    <property type="evidence" value="ECO:0007669"/>
    <property type="project" value="UniProtKB-SubCell"/>
</dbReference>
<keyword evidence="15 18" id="KW-0472">Membrane</keyword>
<keyword evidence="10" id="KW-0653">Protein transport</keyword>
<dbReference type="GO" id="GO:0005802">
    <property type="term" value="C:trans-Golgi network"/>
    <property type="evidence" value="ECO:0007669"/>
    <property type="project" value="TreeGrafter"/>
</dbReference>
<dbReference type="PROSITE" id="PS51914">
    <property type="entry name" value="MRH"/>
    <property type="match status" value="1"/>
</dbReference>
<comment type="subcellular location">
    <subcellularLocation>
        <location evidence="2">Cytoplasmic vesicle membrane</location>
        <topology evidence="2">Single-pass type I membrane protein</topology>
    </subcellularLocation>
    <subcellularLocation>
        <location evidence="3">Golgi apparatus membrane</location>
    </subcellularLocation>
    <subcellularLocation>
        <location evidence="1">Mitochondrion membrane</location>
        <topology evidence="1">Single-pass membrane protein</topology>
    </subcellularLocation>
    <subcellularLocation>
        <location evidence="4">Preautophagosomal structure membrane</location>
        <topology evidence="4">Single-pass type I membrane protein</topology>
    </subcellularLocation>
</comment>
<dbReference type="AlphaFoldDB" id="A0A210PP02"/>
<keyword evidence="17" id="KW-0968">Cytoplasmic vesicle</keyword>
<dbReference type="GO" id="GO:0015031">
    <property type="term" value="P:protein transport"/>
    <property type="evidence" value="ECO:0007669"/>
    <property type="project" value="UniProtKB-KW"/>
</dbReference>
<dbReference type="Proteomes" id="UP000242188">
    <property type="component" value="Unassembled WGS sequence"/>
</dbReference>
<evidence type="ECO:0000256" key="2">
    <source>
        <dbReference type="ARBA" id="ARBA00004358"/>
    </source>
</evidence>
<keyword evidence="11 18" id="KW-1133">Transmembrane helix</keyword>
<gene>
    <name evidence="21" type="ORF">KP79_PYT19409</name>
</gene>
<protein>
    <recommendedName>
        <fullName evidence="6">Autophagy-related protein 27</fullName>
    </recommendedName>
</protein>
<proteinExistence type="inferred from homology"/>
<name>A0A210PP02_MIZYE</name>
<accession>A0A210PP02</accession>
<dbReference type="PANTHER" id="PTHR15071:SF0">
    <property type="entry name" value="MANNOSE 6-PHOSPHATE RECEPTOR-LIKE PROTEIN 1"/>
    <property type="match status" value="1"/>
</dbReference>
<dbReference type="InterPro" id="IPR044865">
    <property type="entry name" value="MRH_dom"/>
</dbReference>
<evidence type="ECO:0000256" key="14">
    <source>
        <dbReference type="ARBA" id="ARBA00023128"/>
    </source>
</evidence>
<evidence type="ECO:0000256" key="12">
    <source>
        <dbReference type="ARBA" id="ARBA00023006"/>
    </source>
</evidence>
<keyword evidence="14" id="KW-0496">Mitochondrion</keyword>
<keyword evidence="8 18" id="KW-0812">Transmembrane</keyword>
<evidence type="ECO:0000256" key="16">
    <source>
        <dbReference type="ARBA" id="ARBA00023157"/>
    </source>
</evidence>
<evidence type="ECO:0000256" key="4">
    <source>
        <dbReference type="ARBA" id="ARBA00004472"/>
    </source>
</evidence>
<feature type="signal peptide" evidence="19">
    <location>
        <begin position="1"/>
        <end position="26"/>
    </location>
</feature>
<sequence length="262" mass="28625">MENPLTRTFLCFVLCLVISEDGSITADECVQVNSCSCQFSDGRKIDLSPLSSNDVNSPRFYDVPVSPGSDDMFSWNPCMDFLQPSGSSCQGVAVCHIHLAPPIAVYFNLGTTETAVFSTNDAGQVSLSYQHIETGTPTIQRSSHIALICDQSQEGGFVPLFESDPGSGRFQFELHSKYTCYGDSTDDDNNVFSVGTIICVAALAIVLLYLVGGVSYNVIYKKSIGVERIPNVSVWRMLPGLIKDGFLFVFTRGRTSSTYRNI</sequence>
<comment type="caution">
    <text evidence="21">The sequence shown here is derived from an EMBL/GenBank/DDBJ whole genome shotgun (WGS) entry which is preliminary data.</text>
</comment>
<dbReference type="EMBL" id="NEDP02005571">
    <property type="protein sequence ID" value="OWF38198.1"/>
    <property type="molecule type" value="Genomic_DNA"/>
</dbReference>
<evidence type="ECO:0000256" key="19">
    <source>
        <dbReference type="SAM" id="SignalP"/>
    </source>
</evidence>
<evidence type="ECO:0000256" key="6">
    <source>
        <dbReference type="ARBA" id="ARBA00013776"/>
    </source>
</evidence>
<dbReference type="Gene3D" id="2.70.130.10">
    <property type="entry name" value="Mannose-6-phosphate receptor binding domain"/>
    <property type="match status" value="1"/>
</dbReference>
<dbReference type="SUPFAM" id="SSF50911">
    <property type="entry name" value="Mannose 6-phosphate receptor domain"/>
    <property type="match status" value="1"/>
</dbReference>
<evidence type="ECO:0000313" key="22">
    <source>
        <dbReference type="Proteomes" id="UP000242188"/>
    </source>
</evidence>
<dbReference type="InterPro" id="IPR009011">
    <property type="entry name" value="Man6P_isomerase_rcpt-bd_dom_sf"/>
</dbReference>
<evidence type="ECO:0000256" key="3">
    <source>
        <dbReference type="ARBA" id="ARBA00004394"/>
    </source>
</evidence>
<reference evidence="21 22" key="1">
    <citation type="journal article" date="2017" name="Nat. Ecol. Evol.">
        <title>Scallop genome provides insights into evolution of bilaterian karyotype and development.</title>
        <authorList>
            <person name="Wang S."/>
            <person name="Zhang J."/>
            <person name="Jiao W."/>
            <person name="Li J."/>
            <person name="Xun X."/>
            <person name="Sun Y."/>
            <person name="Guo X."/>
            <person name="Huan P."/>
            <person name="Dong B."/>
            <person name="Zhang L."/>
            <person name="Hu X."/>
            <person name="Sun X."/>
            <person name="Wang J."/>
            <person name="Zhao C."/>
            <person name="Wang Y."/>
            <person name="Wang D."/>
            <person name="Huang X."/>
            <person name="Wang R."/>
            <person name="Lv J."/>
            <person name="Li Y."/>
            <person name="Zhang Z."/>
            <person name="Liu B."/>
            <person name="Lu W."/>
            <person name="Hui Y."/>
            <person name="Liang J."/>
            <person name="Zhou Z."/>
            <person name="Hou R."/>
            <person name="Li X."/>
            <person name="Liu Y."/>
            <person name="Li H."/>
            <person name="Ning X."/>
            <person name="Lin Y."/>
            <person name="Zhao L."/>
            <person name="Xing Q."/>
            <person name="Dou J."/>
            <person name="Li Y."/>
            <person name="Mao J."/>
            <person name="Guo H."/>
            <person name="Dou H."/>
            <person name="Li T."/>
            <person name="Mu C."/>
            <person name="Jiang W."/>
            <person name="Fu Q."/>
            <person name="Fu X."/>
            <person name="Miao Y."/>
            <person name="Liu J."/>
            <person name="Yu Q."/>
            <person name="Li R."/>
            <person name="Liao H."/>
            <person name="Li X."/>
            <person name="Kong Y."/>
            <person name="Jiang Z."/>
            <person name="Chourrout D."/>
            <person name="Li R."/>
            <person name="Bao Z."/>
        </authorList>
    </citation>
    <scope>NUCLEOTIDE SEQUENCE [LARGE SCALE GENOMIC DNA]</scope>
    <source>
        <strain evidence="21 22">PY_sf001</strain>
    </source>
</reference>
<evidence type="ECO:0000256" key="9">
    <source>
        <dbReference type="ARBA" id="ARBA00022729"/>
    </source>
</evidence>
<evidence type="ECO:0000256" key="7">
    <source>
        <dbReference type="ARBA" id="ARBA00022448"/>
    </source>
</evidence>
<organism evidence="21 22">
    <name type="scientific">Mizuhopecten yessoensis</name>
    <name type="common">Japanese scallop</name>
    <name type="synonym">Patinopecten yessoensis</name>
    <dbReference type="NCBI Taxonomy" id="6573"/>
    <lineage>
        <taxon>Eukaryota</taxon>
        <taxon>Metazoa</taxon>
        <taxon>Spiralia</taxon>
        <taxon>Lophotrochozoa</taxon>
        <taxon>Mollusca</taxon>
        <taxon>Bivalvia</taxon>
        <taxon>Autobranchia</taxon>
        <taxon>Pteriomorphia</taxon>
        <taxon>Pectinida</taxon>
        <taxon>Pectinoidea</taxon>
        <taxon>Pectinidae</taxon>
        <taxon>Mizuhopecten</taxon>
    </lineage>
</organism>
<evidence type="ECO:0000256" key="18">
    <source>
        <dbReference type="SAM" id="Phobius"/>
    </source>
</evidence>
<keyword evidence="7" id="KW-0813">Transport</keyword>
<evidence type="ECO:0000256" key="13">
    <source>
        <dbReference type="ARBA" id="ARBA00023034"/>
    </source>
</evidence>
<feature type="transmembrane region" description="Helical" evidence="18">
    <location>
        <begin position="191"/>
        <end position="212"/>
    </location>
</feature>
<dbReference type="GO" id="GO:0006914">
    <property type="term" value="P:autophagy"/>
    <property type="evidence" value="ECO:0007669"/>
    <property type="project" value="UniProtKB-KW"/>
</dbReference>
<evidence type="ECO:0000256" key="5">
    <source>
        <dbReference type="ARBA" id="ARBA00005363"/>
    </source>
</evidence>
<evidence type="ECO:0000256" key="17">
    <source>
        <dbReference type="ARBA" id="ARBA00023329"/>
    </source>
</evidence>
<evidence type="ECO:0000313" key="21">
    <source>
        <dbReference type="EMBL" id="OWF38198.1"/>
    </source>
</evidence>
<keyword evidence="9 19" id="KW-0732">Signal</keyword>
<dbReference type="GO" id="GO:0034045">
    <property type="term" value="C:phagophore assembly site membrane"/>
    <property type="evidence" value="ECO:0007669"/>
    <property type="project" value="UniProtKB-SubCell"/>
</dbReference>
<keyword evidence="16" id="KW-1015">Disulfide bond</keyword>
<evidence type="ECO:0000256" key="10">
    <source>
        <dbReference type="ARBA" id="ARBA00022927"/>
    </source>
</evidence>
<keyword evidence="21" id="KW-0675">Receptor</keyword>
<keyword evidence="13" id="KW-0333">Golgi apparatus</keyword>
<dbReference type="PANTHER" id="PTHR15071">
    <property type="entry name" value="MANNOSE-6-PHOSPHATE RECEPTOR FAMILY MEMBER"/>
    <property type="match status" value="1"/>
</dbReference>
<evidence type="ECO:0000256" key="8">
    <source>
        <dbReference type="ARBA" id="ARBA00022692"/>
    </source>
</evidence>
<dbReference type="GO" id="GO:0031966">
    <property type="term" value="C:mitochondrial membrane"/>
    <property type="evidence" value="ECO:0007669"/>
    <property type="project" value="UniProtKB-SubCell"/>
</dbReference>
<dbReference type="OrthoDB" id="29460at2759"/>
<evidence type="ECO:0000256" key="11">
    <source>
        <dbReference type="ARBA" id="ARBA00022989"/>
    </source>
</evidence>
<dbReference type="InterPro" id="IPR018939">
    <property type="entry name" value="Autophagy-rel_prot_27"/>
</dbReference>
<dbReference type="GO" id="GO:0010008">
    <property type="term" value="C:endosome membrane"/>
    <property type="evidence" value="ECO:0007669"/>
    <property type="project" value="UniProtKB-SubCell"/>
</dbReference>
<comment type="similarity">
    <text evidence="5">Belongs to the ATG27 family.</text>
</comment>